<reference evidence="2" key="1">
    <citation type="journal article" date="2020" name="mSystems">
        <title>Genome- and Community-Level Interaction Insights into Carbon Utilization and Element Cycling Functions of Hydrothermarchaeota in Hydrothermal Sediment.</title>
        <authorList>
            <person name="Zhou Z."/>
            <person name="Liu Y."/>
            <person name="Xu W."/>
            <person name="Pan J."/>
            <person name="Luo Z.H."/>
            <person name="Li M."/>
        </authorList>
    </citation>
    <scope>NUCLEOTIDE SEQUENCE [LARGE SCALE GENOMIC DNA]</scope>
    <source>
        <strain evidence="2">HyVt-345</strain>
    </source>
</reference>
<gene>
    <name evidence="2" type="ORF">ENH87_14465</name>
</gene>
<dbReference type="Pfam" id="PF06439">
    <property type="entry name" value="3keto-disac_hyd"/>
    <property type="match status" value="1"/>
</dbReference>
<dbReference type="AlphaFoldDB" id="A0A831QRQ3"/>
<dbReference type="GO" id="GO:0016787">
    <property type="term" value="F:hydrolase activity"/>
    <property type="evidence" value="ECO:0007669"/>
    <property type="project" value="InterPro"/>
</dbReference>
<dbReference type="Gene3D" id="2.60.120.560">
    <property type="entry name" value="Exo-inulinase, domain 1"/>
    <property type="match status" value="1"/>
</dbReference>
<proteinExistence type="predicted"/>
<evidence type="ECO:0000313" key="2">
    <source>
        <dbReference type="EMBL" id="HEA22105.1"/>
    </source>
</evidence>
<evidence type="ECO:0000259" key="1">
    <source>
        <dbReference type="Pfam" id="PF06439"/>
    </source>
</evidence>
<name>A0A831QRQ3_9FLAO</name>
<protein>
    <submittedName>
        <fullName evidence="2">DUF1080 domain-containing protein</fullName>
    </submittedName>
</protein>
<organism evidence="2">
    <name type="scientific">Pricia antarctica</name>
    <dbReference type="NCBI Taxonomy" id="641691"/>
    <lineage>
        <taxon>Bacteria</taxon>
        <taxon>Pseudomonadati</taxon>
        <taxon>Bacteroidota</taxon>
        <taxon>Flavobacteriia</taxon>
        <taxon>Flavobacteriales</taxon>
        <taxon>Flavobacteriaceae</taxon>
        <taxon>Pricia</taxon>
    </lineage>
</organism>
<accession>A0A831QRQ3</accession>
<dbReference type="Proteomes" id="UP000886191">
    <property type="component" value="Unassembled WGS sequence"/>
</dbReference>
<dbReference type="EMBL" id="DRGL01000051">
    <property type="protein sequence ID" value="HEA22105.1"/>
    <property type="molecule type" value="Genomic_DNA"/>
</dbReference>
<feature type="domain" description="3-keto-alpha-glucoside-1,2-lyase/3-keto-2-hydroxy-glucal hydratase" evidence="1">
    <location>
        <begin position="42"/>
        <end position="251"/>
    </location>
</feature>
<comment type="caution">
    <text evidence="2">The sequence shown here is derived from an EMBL/GenBank/DDBJ whole genome shotgun (WGS) entry which is preliminary data.</text>
</comment>
<sequence>MKTHFILIISTFLMLNSCKTEKKEVKSETAIEETETTSKTNDWVYLFDGSTTEGWRAYNAEDLPPQWVIEDSTLTFDTEKRTEENRKGGNDIIYAAEEYDNFELAWEWKIPEGGNSGMLYHIQEGDWSIPEVSPEYQMLDDFKWEEINDAILEEWQKTGADYAMYIPDPKQKIAKPAGEWNTSRVIFTPENVEHWLNGKKILSFVPWSEDWEKRKSDGKWKDSPKYGTFKSGYIGFQDHDSPLWLKNIKIRKL</sequence>
<dbReference type="InterPro" id="IPR010496">
    <property type="entry name" value="AL/BT2_dom"/>
</dbReference>